<keyword evidence="3" id="KW-1185">Reference proteome</keyword>
<dbReference type="PANTHER" id="PTHR12277">
    <property type="entry name" value="ALPHA/BETA HYDROLASE DOMAIN-CONTAINING PROTEIN"/>
    <property type="match status" value="1"/>
</dbReference>
<protein>
    <recommendedName>
        <fullName evidence="4">Alpha/beta-hydrolase</fullName>
    </recommendedName>
</protein>
<evidence type="ECO:0008006" key="4">
    <source>
        <dbReference type="Google" id="ProtNLM"/>
    </source>
</evidence>
<name>A0A9P4TRP8_9PLEO</name>
<dbReference type="OrthoDB" id="446723at2759"/>
<dbReference type="SUPFAM" id="SSF53474">
    <property type="entry name" value="alpha/beta-Hydrolases"/>
    <property type="match status" value="1"/>
</dbReference>
<dbReference type="InterPro" id="IPR029058">
    <property type="entry name" value="AB_hydrolase_fold"/>
</dbReference>
<dbReference type="PANTHER" id="PTHR12277:SF81">
    <property type="entry name" value="PROTEIN ABHD13"/>
    <property type="match status" value="1"/>
</dbReference>
<evidence type="ECO:0000256" key="1">
    <source>
        <dbReference type="SAM" id="Phobius"/>
    </source>
</evidence>
<keyword evidence="1" id="KW-1133">Transmembrane helix</keyword>
<keyword evidence="1" id="KW-0472">Membrane</keyword>
<organism evidence="2 3">
    <name type="scientific">Lojkania enalia</name>
    <dbReference type="NCBI Taxonomy" id="147567"/>
    <lineage>
        <taxon>Eukaryota</taxon>
        <taxon>Fungi</taxon>
        <taxon>Dikarya</taxon>
        <taxon>Ascomycota</taxon>
        <taxon>Pezizomycotina</taxon>
        <taxon>Dothideomycetes</taxon>
        <taxon>Pleosporomycetidae</taxon>
        <taxon>Pleosporales</taxon>
        <taxon>Pleosporales incertae sedis</taxon>
        <taxon>Lojkania</taxon>
    </lineage>
</organism>
<accession>A0A9P4TRP8</accession>
<keyword evidence="1" id="KW-0812">Transmembrane</keyword>
<comment type="caution">
    <text evidence="2">The sequence shown here is derived from an EMBL/GenBank/DDBJ whole genome shotgun (WGS) entry which is preliminary data.</text>
</comment>
<evidence type="ECO:0000313" key="2">
    <source>
        <dbReference type="EMBL" id="KAF2271177.1"/>
    </source>
</evidence>
<proteinExistence type="predicted"/>
<dbReference type="EMBL" id="ML986578">
    <property type="protein sequence ID" value="KAF2271177.1"/>
    <property type="molecule type" value="Genomic_DNA"/>
</dbReference>
<sequence>MVEFNPMLKKSYYALAGIGGIWATFLILLMNGWVQRHALYAHKVHSGFWHNVSNPEQFGFAKGQVQPFHLETTDGETLFCWHVLPMDVYTEHENELVQKAGVVVEDLRGTVGYTLLKGDGESKVVVNFHGNAGHLAQGHRPSAYRSIASIPKTHLLTCDYRGFGYSTLRNAPHIPTESGLITDGISIVSHILTTLSHPSSRTLLLGQSLGTAVTAASALYFTDSESSLLPADIVSPQGVKAPYEFAGVVLISPFPSLPILIQTYKIRGIIPLLSPLRGYPRIGDFLASKCLDVWPTLARLQALLTEAGEKKLGLRLSLLHARNDQDIPYHSSESMYAALEGLVLASEGALSSEERRTIHGGERVRRGAFAYRRVEDGEAASGNWKGGRSVELEIVRYGGHNEVVGWSQVQLCVRRAFREAEGSRKGAVGLDVE</sequence>
<gene>
    <name evidence="2" type="ORF">CC78DRAFT_563710</name>
</gene>
<dbReference type="AlphaFoldDB" id="A0A9P4TRP8"/>
<dbReference type="Gene3D" id="3.40.50.1820">
    <property type="entry name" value="alpha/beta hydrolase"/>
    <property type="match status" value="1"/>
</dbReference>
<reference evidence="3" key="1">
    <citation type="journal article" date="2020" name="Stud. Mycol.">
        <title>101 Dothideomycetes genomes: A test case for predicting lifestyles and emergence of pathogens.</title>
        <authorList>
            <person name="Haridas S."/>
            <person name="Albert R."/>
            <person name="Binder M."/>
            <person name="Bloem J."/>
            <person name="LaButti K."/>
            <person name="Salamov A."/>
            <person name="Andreopoulos B."/>
            <person name="Baker S."/>
            <person name="Barry K."/>
            <person name="Bills G."/>
            <person name="Bluhm B."/>
            <person name="Cannon C."/>
            <person name="Castanera R."/>
            <person name="Culley D."/>
            <person name="Daum C."/>
            <person name="Ezra D."/>
            <person name="Gonzalez J."/>
            <person name="Henrissat B."/>
            <person name="Kuo A."/>
            <person name="Liang C."/>
            <person name="Lipzen A."/>
            <person name="Lutzoni F."/>
            <person name="Magnuson J."/>
            <person name="Mondo S."/>
            <person name="Nolan M."/>
            <person name="Ohm R."/>
            <person name="Pangilinan J."/>
            <person name="Park H.-J."/>
            <person name="Ramirez L."/>
            <person name="Alfaro M."/>
            <person name="Sun H."/>
            <person name="Tritt A."/>
            <person name="Yoshinaga Y."/>
            <person name="Zwiers L.-H."/>
            <person name="Turgeon B."/>
            <person name="Goodwin S."/>
            <person name="Spatafora J."/>
            <person name="Crous P."/>
            <person name="Grigoriev I."/>
        </authorList>
    </citation>
    <scope>NUCLEOTIDE SEQUENCE [LARGE SCALE GENOMIC DNA]</scope>
    <source>
        <strain evidence="3">CBS 304.66</strain>
    </source>
</reference>
<evidence type="ECO:0000313" key="3">
    <source>
        <dbReference type="Proteomes" id="UP000800093"/>
    </source>
</evidence>
<dbReference type="Proteomes" id="UP000800093">
    <property type="component" value="Unassembled WGS sequence"/>
</dbReference>
<feature type="transmembrane region" description="Helical" evidence="1">
    <location>
        <begin position="12"/>
        <end position="34"/>
    </location>
</feature>